<evidence type="ECO:0000256" key="4">
    <source>
        <dbReference type="ARBA" id="ARBA00023014"/>
    </source>
</evidence>
<evidence type="ECO:0000256" key="3">
    <source>
        <dbReference type="ARBA" id="ARBA00023004"/>
    </source>
</evidence>
<dbReference type="GO" id="GO:0051537">
    <property type="term" value="F:2 iron, 2 sulfur cluster binding"/>
    <property type="evidence" value="ECO:0007669"/>
    <property type="project" value="UniProtKB-KW"/>
</dbReference>
<organism evidence="6 7">
    <name type="scientific">Methylomonas paludis</name>
    <dbReference type="NCBI Taxonomy" id="1173101"/>
    <lineage>
        <taxon>Bacteria</taxon>
        <taxon>Pseudomonadati</taxon>
        <taxon>Pseudomonadota</taxon>
        <taxon>Gammaproteobacteria</taxon>
        <taxon>Methylococcales</taxon>
        <taxon>Methylococcaceae</taxon>
        <taxon>Methylomonas</taxon>
    </lineage>
</organism>
<proteinExistence type="predicted"/>
<gene>
    <name evidence="6" type="ORF">KEF85_14215</name>
</gene>
<name>A0A975R8J6_9GAMM</name>
<keyword evidence="2" id="KW-0479">Metal-binding</keyword>
<dbReference type="InterPro" id="IPR036922">
    <property type="entry name" value="Rieske_2Fe-2S_sf"/>
</dbReference>
<dbReference type="PROSITE" id="PS51296">
    <property type="entry name" value="RIESKE"/>
    <property type="match status" value="1"/>
</dbReference>
<dbReference type="SUPFAM" id="SSF50022">
    <property type="entry name" value="ISP domain"/>
    <property type="match status" value="1"/>
</dbReference>
<evidence type="ECO:0000313" key="7">
    <source>
        <dbReference type="Proteomes" id="UP000676649"/>
    </source>
</evidence>
<dbReference type="Pfam" id="PF00355">
    <property type="entry name" value="Rieske"/>
    <property type="match status" value="1"/>
</dbReference>
<sequence>MSVKKNEPVAICRGVDVPEFGKYGFTILQQGERREAILIRFKGTVYGYLNQCVHMPKTLDCEDGNIFDETSRYLQCSMHKICYDPTSGASISELCSGKKLTALKVKEQGEWVYWLDKKAISRIDRLL</sequence>
<evidence type="ECO:0000313" key="6">
    <source>
        <dbReference type="EMBL" id="QWF70475.1"/>
    </source>
</evidence>
<dbReference type="Gene3D" id="2.102.10.10">
    <property type="entry name" value="Rieske [2Fe-2S] iron-sulphur domain"/>
    <property type="match status" value="1"/>
</dbReference>
<dbReference type="EMBL" id="CP073754">
    <property type="protein sequence ID" value="QWF70475.1"/>
    <property type="molecule type" value="Genomic_DNA"/>
</dbReference>
<reference evidence="6" key="1">
    <citation type="submission" date="2021-04" db="EMBL/GenBank/DDBJ databases">
        <title>Draft genome sequence data of methanotrophic Methylovulum sp. strain S1L and Methylomonas sp. strain S2AM isolated from boreal lake water columns.</title>
        <authorList>
            <person name="Rissanen A.J."/>
            <person name="Mangayil R."/>
            <person name="Svenning M.M."/>
            <person name="Khanongnuch R."/>
        </authorList>
    </citation>
    <scope>NUCLEOTIDE SEQUENCE</scope>
    <source>
        <strain evidence="6">S2AM</strain>
    </source>
</reference>
<dbReference type="AlphaFoldDB" id="A0A975R8J6"/>
<dbReference type="GO" id="GO:0046872">
    <property type="term" value="F:metal ion binding"/>
    <property type="evidence" value="ECO:0007669"/>
    <property type="project" value="UniProtKB-KW"/>
</dbReference>
<dbReference type="InterPro" id="IPR017941">
    <property type="entry name" value="Rieske_2Fe-2S"/>
</dbReference>
<keyword evidence="1" id="KW-0001">2Fe-2S</keyword>
<feature type="domain" description="Rieske" evidence="5">
    <location>
        <begin position="9"/>
        <end position="114"/>
    </location>
</feature>
<dbReference type="Proteomes" id="UP000676649">
    <property type="component" value="Chromosome"/>
</dbReference>
<evidence type="ECO:0000256" key="1">
    <source>
        <dbReference type="ARBA" id="ARBA00022714"/>
    </source>
</evidence>
<evidence type="ECO:0000259" key="5">
    <source>
        <dbReference type="PROSITE" id="PS51296"/>
    </source>
</evidence>
<keyword evidence="7" id="KW-1185">Reference proteome</keyword>
<protein>
    <submittedName>
        <fullName evidence="6">Rieske 2Fe-2S domain-containing protein</fullName>
    </submittedName>
</protein>
<dbReference type="KEGG" id="mpad:KEF85_14215"/>
<dbReference type="RefSeq" id="WP_215581690.1">
    <property type="nucleotide sequence ID" value="NZ_CP073754.1"/>
</dbReference>
<evidence type="ECO:0000256" key="2">
    <source>
        <dbReference type="ARBA" id="ARBA00022723"/>
    </source>
</evidence>
<keyword evidence="3" id="KW-0408">Iron</keyword>
<keyword evidence="4" id="KW-0411">Iron-sulfur</keyword>
<accession>A0A975R8J6</accession>